<sequence>MAQADACCHTLRRGSSLSLDLTVEKGLSERPWLSHHYMRSSGIETPPSDTSTPLLDKNLNGLLESATTSTDDSLQAISPSDAPTVAVLGVGYVGSHLVSTFSSTYPVIGFDVSRTRINDLRTAQTQEVVEDLKNIEYTCDAAALRRATHFLISVPTLLRQDHTVDTSFLCKSLQTVEKHARPGATIVIESSIAVGMTRELLGPLAMQKGFFAGMSPERVDPGRTDPPVSSIPKIVSALEDLRPGSLDAIVRLYSSVFDTIVHVSSPEVAEMTKLYENCQRMICIAYANEMADACTAHRIDPYEVCRAAATKPFGYMNYTPGLGVGGHCIPVNPFYLLSNSSFPLLEEATRRMYERPRRIALQILEELRTKTSSSGLGQKKSRVLAAGMGFKKGQSTLSHSPGLELLKTLHSVGEVDVTWADSLVSQDAIRSVPRLHDGQWNSDHLATFDLILVTFLQPDMDEEVLRALPAHVEVRWLSMRPQVN</sequence>
<feature type="domain" description="UDP-glucose/GDP-mannose dehydrogenase dimerisation" evidence="3">
    <location>
        <begin position="268"/>
        <end position="340"/>
    </location>
</feature>
<dbReference type="Gene3D" id="3.40.50.720">
    <property type="entry name" value="NAD(P)-binding Rossmann-like Domain"/>
    <property type="match status" value="2"/>
</dbReference>
<dbReference type="EMBL" id="JAGTJS010000018">
    <property type="protein sequence ID" value="KAH7243953.1"/>
    <property type="molecule type" value="Genomic_DNA"/>
</dbReference>
<evidence type="ECO:0000259" key="3">
    <source>
        <dbReference type="Pfam" id="PF00984"/>
    </source>
</evidence>
<dbReference type="PIRSF" id="PIRSF000124">
    <property type="entry name" value="UDPglc_GDPman_dh"/>
    <property type="match status" value="1"/>
</dbReference>
<organism evidence="5 6">
    <name type="scientific">Fusarium solani</name>
    <name type="common">Filamentous fungus</name>
    <dbReference type="NCBI Taxonomy" id="169388"/>
    <lineage>
        <taxon>Eukaryota</taxon>
        <taxon>Fungi</taxon>
        <taxon>Dikarya</taxon>
        <taxon>Ascomycota</taxon>
        <taxon>Pezizomycotina</taxon>
        <taxon>Sordariomycetes</taxon>
        <taxon>Hypocreomycetidae</taxon>
        <taxon>Hypocreales</taxon>
        <taxon>Nectriaceae</taxon>
        <taxon>Fusarium</taxon>
        <taxon>Fusarium solani species complex</taxon>
    </lineage>
</organism>
<dbReference type="AlphaFoldDB" id="A0A9P9GSK5"/>
<dbReference type="GO" id="GO:0051287">
    <property type="term" value="F:NAD binding"/>
    <property type="evidence" value="ECO:0007669"/>
    <property type="project" value="InterPro"/>
</dbReference>
<name>A0A9P9GSK5_FUSSL</name>
<proteinExistence type="inferred from homology"/>
<dbReference type="GO" id="GO:0016616">
    <property type="term" value="F:oxidoreductase activity, acting on the CH-OH group of donors, NAD or NADP as acceptor"/>
    <property type="evidence" value="ECO:0007669"/>
    <property type="project" value="InterPro"/>
</dbReference>
<comment type="similarity">
    <text evidence="1 2">Belongs to the UDP-glucose/GDP-mannose dehydrogenase family.</text>
</comment>
<dbReference type="PANTHER" id="PTHR43491">
    <property type="entry name" value="UDP-N-ACETYL-D-MANNOSAMINE DEHYDROGENASE"/>
    <property type="match status" value="1"/>
</dbReference>
<evidence type="ECO:0000256" key="2">
    <source>
        <dbReference type="PIRNR" id="PIRNR000124"/>
    </source>
</evidence>
<evidence type="ECO:0000313" key="6">
    <source>
        <dbReference type="Proteomes" id="UP000736672"/>
    </source>
</evidence>
<feature type="domain" description="UDP-glucose/GDP-mannose dehydrogenase N-terminal" evidence="4">
    <location>
        <begin position="84"/>
        <end position="235"/>
    </location>
</feature>
<dbReference type="PIRSF" id="PIRSF500136">
    <property type="entry name" value="UDP_ManNAc_DH"/>
    <property type="match status" value="1"/>
</dbReference>
<dbReference type="SUPFAM" id="SSF48179">
    <property type="entry name" value="6-phosphogluconate dehydrogenase C-terminal domain-like"/>
    <property type="match status" value="1"/>
</dbReference>
<evidence type="ECO:0000259" key="4">
    <source>
        <dbReference type="Pfam" id="PF03721"/>
    </source>
</evidence>
<dbReference type="Pfam" id="PF03721">
    <property type="entry name" value="UDPG_MGDP_dh_N"/>
    <property type="match status" value="1"/>
</dbReference>
<dbReference type="GO" id="GO:0000271">
    <property type="term" value="P:polysaccharide biosynthetic process"/>
    <property type="evidence" value="ECO:0007669"/>
    <property type="project" value="InterPro"/>
</dbReference>
<dbReference type="InterPro" id="IPR014026">
    <property type="entry name" value="UDP-Glc/GDP-Man_DH_dimer"/>
</dbReference>
<gene>
    <name evidence="5" type="ORF">B0J15DRAFT_469842</name>
</gene>
<dbReference type="OrthoDB" id="5059218at2759"/>
<evidence type="ECO:0000256" key="1">
    <source>
        <dbReference type="ARBA" id="ARBA00006601"/>
    </source>
</evidence>
<dbReference type="InterPro" id="IPR008927">
    <property type="entry name" value="6-PGluconate_DH-like_C_sf"/>
</dbReference>
<evidence type="ECO:0008006" key="7">
    <source>
        <dbReference type="Google" id="ProtNLM"/>
    </source>
</evidence>
<dbReference type="SUPFAM" id="SSF51735">
    <property type="entry name" value="NAD(P)-binding Rossmann-fold domains"/>
    <property type="match status" value="1"/>
</dbReference>
<dbReference type="InterPro" id="IPR036291">
    <property type="entry name" value="NAD(P)-bd_dom_sf"/>
</dbReference>
<dbReference type="InterPro" id="IPR001732">
    <property type="entry name" value="UDP-Glc/GDP-Man_DH_N"/>
</dbReference>
<dbReference type="PANTHER" id="PTHR43491:SF2">
    <property type="entry name" value="UDP-N-ACETYL-D-MANNOSAMINE DEHYDROGENASE"/>
    <property type="match status" value="1"/>
</dbReference>
<dbReference type="InterPro" id="IPR028359">
    <property type="entry name" value="UDP_ManNAc/GlcNAc_DH"/>
</dbReference>
<dbReference type="NCBIfam" id="TIGR03026">
    <property type="entry name" value="NDP-sugDHase"/>
    <property type="match status" value="1"/>
</dbReference>
<dbReference type="Pfam" id="PF00984">
    <property type="entry name" value="UDPG_MGDP_dh"/>
    <property type="match status" value="1"/>
</dbReference>
<dbReference type="GO" id="GO:0016628">
    <property type="term" value="F:oxidoreductase activity, acting on the CH-CH group of donors, NAD or NADP as acceptor"/>
    <property type="evidence" value="ECO:0007669"/>
    <property type="project" value="InterPro"/>
</dbReference>
<accession>A0A9P9GSK5</accession>
<evidence type="ECO:0000313" key="5">
    <source>
        <dbReference type="EMBL" id="KAH7243953.1"/>
    </source>
</evidence>
<comment type="caution">
    <text evidence="5">The sequence shown here is derived from an EMBL/GenBank/DDBJ whole genome shotgun (WGS) entry which is preliminary data.</text>
</comment>
<dbReference type="Proteomes" id="UP000736672">
    <property type="component" value="Unassembled WGS sequence"/>
</dbReference>
<keyword evidence="6" id="KW-1185">Reference proteome</keyword>
<protein>
    <recommendedName>
        <fullName evidence="7">Nucleotide sugar dehydrogenase</fullName>
    </recommendedName>
</protein>
<dbReference type="InterPro" id="IPR017476">
    <property type="entry name" value="UDP-Glc/GDP-Man"/>
</dbReference>
<reference evidence="5" key="1">
    <citation type="journal article" date="2021" name="Nat. Commun.">
        <title>Genetic determinants of endophytism in the Arabidopsis root mycobiome.</title>
        <authorList>
            <person name="Mesny F."/>
            <person name="Miyauchi S."/>
            <person name="Thiergart T."/>
            <person name="Pickel B."/>
            <person name="Atanasova L."/>
            <person name="Karlsson M."/>
            <person name="Huettel B."/>
            <person name="Barry K.W."/>
            <person name="Haridas S."/>
            <person name="Chen C."/>
            <person name="Bauer D."/>
            <person name="Andreopoulos W."/>
            <person name="Pangilinan J."/>
            <person name="LaButti K."/>
            <person name="Riley R."/>
            <person name="Lipzen A."/>
            <person name="Clum A."/>
            <person name="Drula E."/>
            <person name="Henrissat B."/>
            <person name="Kohler A."/>
            <person name="Grigoriev I.V."/>
            <person name="Martin F.M."/>
            <person name="Hacquard S."/>
        </authorList>
    </citation>
    <scope>NUCLEOTIDE SEQUENCE</scope>
    <source>
        <strain evidence="5">FSSC 5 MPI-SDFR-AT-0091</strain>
    </source>
</reference>